<protein>
    <submittedName>
        <fullName evidence="7">G2732 protein</fullName>
    </submittedName>
</protein>
<keyword evidence="1" id="KW-0805">Transcription regulation</keyword>
<dbReference type="Proteomes" id="UP001497392">
    <property type="component" value="Unassembled WGS sequence"/>
</dbReference>
<evidence type="ECO:0000313" key="7">
    <source>
        <dbReference type="EMBL" id="CAL5220683.1"/>
    </source>
</evidence>
<feature type="compositionally biased region" description="Polar residues" evidence="5">
    <location>
        <begin position="330"/>
        <end position="341"/>
    </location>
</feature>
<keyword evidence="2" id="KW-0238">DNA-binding</keyword>
<comment type="caution">
    <text evidence="7">The sequence shown here is derived from an EMBL/GenBank/DDBJ whole genome shotgun (WGS) entry which is preliminary data.</text>
</comment>
<evidence type="ECO:0000256" key="3">
    <source>
        <dbReference type="ARBA" id="ARBA00023163"/>
    </source>
</evidence>
<feature type="region of interest" description="Disordered" evidence="5">
    <location>
        <begin position="725"/>
        <end position="744"/>
    </location>
</feature>
<reference evidence="7 8" key="1">
    <citation type="submission" date="2024-06" db="EMBL/GenBank/DDBJ databases">
        <authorList>
            <person name="Kraege A."/>
            <person name="Thomma B."/>
        </authorList>
    </citation>
    <scope>NUCLEOTIDE SEQUENCE [LARGE SCALE GENOMIC DNA]</scope>
</reference>
<feature type="region of interest" description="Disordered" evidence="5">
    <location>
        <begin position="154"/>
        <end position="174"/>
    </location>
</feature>
<feature type="compositionally biased region" description="Basic and acidic residues" evidence="5">
    <location>
        <begin position="958"/>
        <end position="967"/>
    </location>
</feature>
<evidence type="ECO:0000256" key="4">
    <source>
        <dbReference type="ARBA" id="ARBA00023242"/>
    </source>
</evidence>
<dbReference type="EMBL" id="CAXHTA020000004">
    <property type="protein sequence ID" value="CAL5220683.1"/>
    <property type="molecule type" value="Genomic_DNA"/>
</dbReference>
<dbReference type="PROSITE" id="PS51519">
    <property type="entry name" value="RWP_RK"/>
    <property type="match status" value="1"/>
</dbReference>
<keyword evidence="3" id="KW-0804">Transcription</keyword>
<accession>A0ABP1FL45</accession>
<evidence type="ECO:0000313" key="8">
    <source>
        <dbReference type="Proteomes" id="UP001497392"/>
    </source>
</evidence>
<feature type="compositionally biased region" description="Basic and acidic residues" evidence="5">
    <location>
        <begin position="362"/>
        <end position="372"/>
    </location>
</feature>
<feature type="compositionally biased region" description="Low complexity" evidence="5">
    <location>
        <begin position="813"/>
        <end position="837"/>
    </location>
</feature>
<keyword evidence="4" id="KW-0539">Nucleus</keyword>
<feature type="region of interest" description="Disordered" evidence="5">
    <location>
        <begin position="1"/>
        <end position="22"/>
    </location>
</feature>
<gene>
    <name evidence="7" type="primary">g2732</name>
    <name evidence="7" type="ORF">VP750_LOCUS2342</name>
</gene>
<evidence type="ECO:0000256" key="1">
    <source>
        <dbReference type="ARBA" id="ARBA00023015"/>
    </source>
</evidence>
<feature type="domain" description="RWP-RK" evidence="6">
    <location>
        <begin position="225"/>
        <end position="311"/>
    </location>
</feature>
<evidence type="ECO:0000256" key="2">
    <source>
        <dbReference type="ARBA" id="ARBA00023125"/>
    </source>
</evidence>
<feature type="compositionally biased region" description="Basic residues" evidence="5">
    <location>
        <begin position="784"/>
        <end position="794"/>
    </location>
</feature>
<feature type="compositionally biased region" description="Polar residues" evidence="5">
    <location>
        <begin position="732"/>
        <end position="744"/>
    </location>
</feature>
<feature type="region of interest" description="Disordered" evidence="5">
    <location>
        <begin position="953"/>
        <end position="987"/>
    </location>
</feature>
<proteinExistence type="predicted"/>
<organism evidence="7 8">
    <name type="scientific">Coccomyxa viridis</name>
    <dbReference type="NCBI Taxonomy" id="1274662"/>
    <lineage>
        <taxon>Eukaryota</taxon>
        <taxon>Viridiplantae</taxon>
        <taxon>Chlorophyta</taxon>
        <taxon>core chlorophytes</taxon>
        <taxon>Trebouxiophyceae</taxon>
        <taxon>Trebouxiophyceae incertae sedis</taxon>
        <taxon>Coccomyxaceae</taxon>
        <taxon>Coccomyxa</taxon>
    </lineage>
</organism>
<keyword evidence="8" id="KW-1185">Reference proteome</keyword>
<evidence type="ECO:0000256" key="5">
    <source>
        <dbReference type="SAM" id="MobiDB-lite"/>
    </source>
</evidence>
<dbReference type="Pfam" id="PF02042">
    <property type="entry name" value="RWP-RK"/>
    <property type="match status" value="1"/>
</dbReference>
<feature type="compositionally biased region" description="Polar residues" evidence="5">
    <location>
        <begin position="519"/>
        <end position="540"/>
    </location>
</feature>
<feature type="region of interest" description="Disordered" evidence="5">
    <location>
        <begin position="508"/>
        <end position="569"/>
    </location>
</feature>
<evidence type="ECO:0000259" key="6">
    <source>
        <dbReference type="PROSITE" id="PS51519"/>
    </source>
</evidence>
<name>A0ABP1FL45_9CHLO</name>
<feature type="region of interest" description="Disordered" evidence="5">
    <location>
        <begin position="328"/>
        <end position="387"/>
    </location>
</feature>
<sequence length="1111" mass="115834">MEHKMEQGTKAAHKRSAETGTKMHRVFSSEVIALQLVDSASQHSRPGQPATPEQVLPFLNAASLHSSDAAALWRVDSRDMSASPAKPLQLAGQPQGQAENPSLSIKLVHAQSASAWSMRLADICPDQELSRVRPRGIQSRKRLAAAIDASIGLQHKTQDCPGDGPHPGSRISNDLPEVEHSAARTEISQSADDEGMHCGDSMASALAPLMRAHVRSKPALPAEVTDDSEDLSNSASDKALQLSLADLKAVFGVPLTEAAARLGVQRHDLVRSCRRHNLEGWPRLYISVTEAARSDASLPTSVPSDADASELAAFVPFGPSALRSAPLASQAHSVHTRSSSRVGGDRARLSGASTRRKPASPRLEEHQQEKSAPKPSQQGSAKGGMLADPFPAATASLLGWTAAFSSGMEKVSLLEPPLLLKVPAIKLDRPGMWAPKIVQSRARAQEATSLPRVPSGRAGAAQDSAAPEEPAAAAVTIAPVQCAAALAALSVQGAGGDLSLREVTEPFPEQAGKAPADLSPQQRESASSPERQLESRTATAHPSALSPEPEQDTAAQAQREGVPAPDAQLASEGLPVPRRLHSQPAKSAPLQDSILCDSKERRRANAALGARKALSSPLFLPLPELAGAEDVATSAVHPAAEAQAQSHKAPVEVYGGSQVEEEAGAVHRPAPDADPAPASRALAAAAADLMCSPFMQTLAMSDGRSLSGIPLGDEPPLLPACEAGPQSPLHHLQSSPSYCSDNSQAATVPGKLAAADRCTGGSVELAKTKSRQLSRQNSVICLPPKKRLQKRRCSRGTPPPSGRKPVAGQASHAAIPAATVSPSAAAESSAAEPATVTGSGKETGGKPSAAEQLSAGNGQLAEAQPSAAKQVSAADAPVAAGKPRRRPGRPPGSGKAARARALEVALPACSPEGRRPLKKSRKALEAEQAEEALQSLRKELPCLLEGERGALDQSEAPAAKEGHHGGSSDRQQPEQAPAQGQEEQRHASKIQLMPQTPTSGPRSIFLGSLRLPRPDLGKIGEDMECSEKLPDHIPDALGNCLSICLNLSPPPALPGTTFCGSVCNSLLGSPLPHTDSPEYHEAFYGEALHDLSLGNFNDIADSSFSFGCFNN</sequence>
<feature type="region of interest" description="Disordered" evidence="5">
    <location>
        <begin position="769"/>
        <end position="926"/>
    </location>
</feature>
<feature type="region of interest" description="Disordered" evidence="5">
    <location>
        <begin position="444"/>
        <end position="465"/>
    </location>
</feature>
<dbReference type="InterPro" id="IPR003035">
    <property type="entry name" value="RWP-RK_dom"/>
</dbReference>